<protein>
    <submittedName>
        <fullName evidence="1">Uncharacterized protein</fullName>
    </submittedName>
</protein>
<reference evidence="1" key="1">
    <citation type="submission" date="2017-05" db="UniProtKB">
        <authorList>
            <consortium name="EnsemblMetazoa"/>
        </authorList>
    </citation>
    <scope>IDENTIFICATION</scope>
</reference>
<dbReference type="InParanoid" id="A0A1X7VPN6"/>
<dbReference type="EnsemblMetazoa" id="Aqu2.1.42047_001">
    <property type="protein sequence ID" value="Aqu2.1.42047_001"/>
    <property type="gene ID" value="Aqu2.1.42047"/>
</dbReference>
<evidence type="ECO:0000313" key="1">
    <source>
        <dbReference type="EnsemblMetazoa" id="Aqu2.1.42047_001"/>
    </source>
</evidence>
<proteinExistence type="predicted"/>
<name>A0A1X7VPN6_AMPQE</name>
<accession>A0A1X7VPN6</accession>
<organism evidence="1">
    <name type="scientific">Amphimedon queenslandica</name>
    <name type="common">Sponge</name>
    <dbReference type="NCBI Taxonomy" id="400682"/>
    <lineage>
        <taxon>Eukaryota</taxon>
        <taxon>Metazoa</taxon>
        <taxon>Porifera</taxon>
        <taxon>Demospongiae</taxon>
        <taxon>Heteroscleromorpha</taxon>
        <taxon>Haplosclerida</taxon>
        <taxon>Niphatidae</taxon>
        <taxon>Amphimedon</taxon>
    </lineage>
</organism>
<sequence>SMWGLITD</sequence>